<evidence type="ECO:0000256" key="3">
    <source>
        <dbReference type="ARBA" id="ARBA00022475"/>
    </source>
</evidence>
<feature type="transmembrane region" description="Helical" evidence="7">
    <location>
        <begin position="59"/>
        <end position="81"/>
    </location>
</feature>
<evidence type="ECO:0000256" key="6">
    <source>
        <dbReference type="ARBA" id="ARBA00023136"/>
    </source>
</evidence>
<name>A0ABP7VB62_9ACTN</name>
<dbReference type="Proteomes" id="UP001500683">
    <property type="component" value="Unassembled WGS sequence"/>
</dbReference>
<evidence type="ECO:0000256" key="5">
    <source>
        <dbReference type="ARBA" id="ARBA00022989"/>
    </source>
</evidence>
<keyword evidence="3" id="KW-1003">Cell membrane</keyword>
<comment type="caution">
    <text evidence="8">The sequence shown here is derived from an EMBL/GenBank/DDBJ whole genome shotgun (WGS) entry which is preliminary data.</text>
</comment>
<feature type="transmembrane region" description="Helical" evidence="7">
    <location>
        <begin position="87"/>
        <end position="109"/>
    </location>
</feature>
<accession>A0ABP7VB62</accession>
<dbReference type="InterPro" id="IPR007140">
    <property type="entry name" value="DUF350"/>
</dbReference>
<evidence type="ECO:0000256" key="2">
    <source>
        <dbReference type="ARBA" id="ARBA00005779"/>
    </source>
</evidence>
<evidence type="ECO:0000256" key="1">
    <source>
        <dbReference type="ARBA" id="ARBA00004651"/>
    </source>
</evidence>
<keyword evidence="4 7" id="KW-0812">Transmembrane</keyword>
<comment type="similarity">
    <text evidence="2">Belongs to the UPF0719 family.</text>
</comment>
<protein>
    <submittedName>
        <fullName evidence="8">DUF350 domain-containing protein</fullName>
    </submittedName>
</protein>
<sequence>MSLALDDDLGQILAEGVGAIFAYAAVGLALFVLGFYIVDWTTPGRLISIIRRDRSPNATFLACAATVGIGLIVAVAIYSAGGDLLEGLIRVAVFGGVGVIAQAVAVLVFDRLIGVDVRGCVQEPKLEPAVVLLGVANVAIGLVTAMAVYG</sequence>
<comment type="subcellular location">
    <subcellularLocation>
        <location evidence="1">Cell membrane</location>
        <topology evidence="1">Multi-pass membrane protein</topology>
    </subcellularLocation>
</comment>
<keyword evidence="6 7" id="KW-0472">Membrane</keyword>
<evidence type="ECO:0000256" key="7">
    <source>
        <dbReference type="SAM" id="Phobius"/>
    </source>
</evidence>
<reference evidence="9" key="1">
    <citation type="journal article" date="2019" name="Int. J. Syst. Evol. Microbiol.">
        <title>The Global Catalogue of Microorganisms (GCM) 10K type strain sequencing project: providing services to taxonomists for standard genome sequencing and annotation.</title>
        <authorList>
            <consortium name="The Broad Institute Genomics Platform"/>
            <consortium name="The Broad Institute Genome Sequencing Center for Infectious Disease"/>
            <person name="Wu L."/>
            <person name="Ma J."/>
        </authorList>
    </citation>
    <scope>NUCLEOTIDE SEQUENCE [LARGE SCALE GENOMIC DNA]</scope>
    <source>
        <strain evidence="9">JCM 16702</strain>
    </source>
</reference>
<dbReference type="EMBL" id="BAAAZG010000004">
    <property type="protein sequence ID" value="GAA4062651.1"/>
    <property type="molecule type" value="Genomic_DNA"/>
</dbReference>
<feature type="transmembrane region" description="Helical" evidence="7">
    <location>
        <begin position="20"/>
        <end position="38"/>
    </location>
</feature>
<keyword evidence="9" id="KW-1185">Reference proteome</keyword>
<dbReference type="Pfam" id="PF03994">
    <property type="entry name" value="DUF350"/>
    <property type="match status" value="1"/>
</dbReference>
<keyword evidence="5 7" id="KW-1133">Transmembrane helix</keyword>
<feature type="transmembrane region" description="Helical" evidence="7">
    <location>
        <begin position="130"/>
        <end position="149"/>
    </location>
</feature>
<organism evidence="8 9">
    <name type="scientific">Actinomadura miaoliensis</name>
    <dbReference type="NCBI Taxonomy" id="430685"/>
    <lineage>
        <taxon>Bacteria</taxon>
        <taxon>Bacillati</taxon>
        <taxon>Actinomycetota</taxon>
        <taxon>Actinomycetes</taxon>
        <taxon>Streptosporangiales</taxon>
        <taxon>Thermomonosporaceae</taxon>
        <taxon>Actinomadura</taxon>
    </lineage>
</organism>
<evidence type="ECO:0000313" key="8">
    <source>
        <dbReference type="EMBL" id="GAA4062651.1"/>
    </source>
</evidence>
<proteinExistence type="inferred from homology"/>
<evidence type="ECO:0000256" key="4">
    <source>
        <dbReference type="ARBA" id="ARBA00022692"/>
    </source>
</evidence>
<gene>
    <name evidence="8" type="ORF">GCM10022214_14950</name>
</gene>
<evidence type="ECO:0000313" key="9">
    <source>
        <dbReference type="Proteomes" id="UP001500683"/>
    </source>
</evidence>
<dbReference type="RefSeq" id="WP_344942747.1">
    <property type="nucleotide sequence ID" value="NZ_BAAAZG010000004.1"/>
</dbReference>